<accession>A0A845BC64</accession>
<dbReference type="InterPro" id="IPR015069">
    <property type="entry name" value="2H-PEstase_DUF1868"/>
</dbReference>
<dbReference type="EMBL" id="SNVJ01000004">
    <property type="protein sequence ID" value="MXP62922.1"/>
    <property type="molecule type" value="Genomic_DNA"/>
</dbReference>
<dbReference type="InterPro" id="IPR009097">
    <property type="entry name" value="Cyclic_Pdiesterase"/>
</dbReference>
<dbReference type="SUPFAM" id="SSF55144">
    <property type="entry name" value="LigT-like"/>
    <property type="match status" value="1"/>
</dbReference>
<name>A0A845BC64_9PROT</name>
<dbReference type="Pfam" id="PF08975">
    <property type="entry name" value="2H-phosphodiest"/>
    <property type="match status" value="1"/>
</dbReference>
<dbReference type="Proteomes" id="UP000460715">
    <property type="component" value="Unassembled WGS sequence"/>
</dbReference>
<evidence type="ECO:0000259" key="2">
    <source>
        <dbReference type="Pfam" id="PF08975"/>
    </source>
</evidence>
<evidence type="ECO:0000313" key="3">
    <source>
        <dbReference type="EMBL" id="MXP62922.1"/>
    </source>
</evidence>
<evidence type="ECO:0000313" key="4">
    <source>
        <dbReference type="Proteomes" id="UP000460715"/>
    </source>
</evidence>
<evidence type="ECO:0000256" key="1">
    <source>
        <dbReference type="SAM" id="MobiDB-lite"/>
    </source>
</evidence>
<reference evidence="3 4" key="1">
    <citation type="submission" date="2019-03" db="EMBL/GenBank/DDBJ databases">
        <title>Roseomonas sp. a novel Roseomonas species isolated from Sea whip Gorgonian.</title>
        <authorList>
            <person name="Li F."/>
            <person name="Pan X."/>
            <person name="Huang S."/>
            <person name="Li Z."/>
            <person name="Meng B."/>
        </authorList>
    </citation>
    <scope>NUCLEOTIDE SEQUENCE [LARGE SCALE GENOMIC DNA]</scope>
    <source>
        <strain evidence="3 4">M0104</strain>
    </source>
</reference>
<dbReference type="Gene3D" id="3.90.1140.10">
    <property type="entry name" value="Cyclic phosphodiesterase"/>
    <property type="match status" value="1"/>
</dbReference>
<organism evidence="3 4">
    <name type="scientific">Teichococcus coralli</name>
    <dbReference type="NCBI Taxonomy" id="2545983"/>
    <lineage>
        <taxon>Bacteria</taxon>
        <taxon>Pseudomonadati</taxon>
        <taxon>Pseudomonadota</taxon>
        <taxon>Alphaproteobacteria</taxon>
        <taxon>Acetobacterales</taxon>
        <taxon>Roseomonadaceae</taxon>
        <taxon>Roseomonas</taxon>
    </lineage>
</organism>
<sequence length="291" mass="30893">MLPKPMTPTRMAASSRSCATGWRRARRLPRRPLRKGRGMPAHAVATAEGPRMPPDAAAIARLAGRAGQPHPVPGVKFARSGAPLPFPGNTVLCLLPAEAPEHAALAAMAAELARAPGWGAKLAPLDPASFHMTVFNGVHDRARRPRDWPAGLPLDAPIPEVTRAFAERLDGLRAPGGFAMRPAGLGPTSGGGTVLWLEPCDAATAGRLAALREDLARALGLRQPNHRRHAFHLTLNYSLAWLDPAEAAALAAAQRRMGEGFATRHPVLRFPPPALCAFETLGAFHPVLRLG</sequence>
<gene>
    <name evidence="3" type="ORF">E0493_06095</name>
</gene>
<dbReference type="AlphaFoldDB" id="A0A845BC64"/>
<feature type="domain" description="DUF1868" evidence="2">
    <location>
        <begin position="76"/>
        <end position="188"/>
    </location>
</feature>
<protein>
    <submittedName>
        <fullName evidence="3">DUF1868 domain-containing protein</fullName>
    </submittedName>
</protein>
<feature type="region of interest" description="Disordered" evidence="1">
    <location>
        <begin position="1"/>
        <end position="22"/>
    </location>
</feature>
<keyword evidence="4" id="KW-1185">Reference proteome</keyword>
<proteinExistence type="predicted"/>
<comment type="caution">
    <text evidence="3">The sequence shown here is derived from an EMBL/GenBank/DDBJ whole genome shotgun (WGS) entry which is preliminary data.</text>
</comment>